<dbReference type="PIRSF" id="PIRSF005962">
    <property type="entry name" value="Pept_M20D_amidohydro"/>
    <property type="match status" value="1"/>
</dbReference>
<evidence type="ECO:0000259" key="1">
    <source>
        <dbReference type="Pfam" id="PF07687"/>
    </source>
</evidence>
<feature type="domain" description="Peptidase M20 dimerisation" evidence="1">
    <location>
        <begin position="198"/>
        <end position="296"/>
    </location>
</feature>
<dbReference type="PANTHER" id="PTHR11014">
    <property type="entry name" value="PEPTIDASE M20 FAMILY MEMBER"/>
    <property type="match status" value="1"/>
</dbReference>
<dbReference type="InterPro" id="IPR017439">
    <property type="entry name" value="Amidohydrolase"/>
</dbReference>
<keyword evidence="3" id="KW-1185">Reference proteome</keyword>
<comment type="caution">
    <text evidence="2">The sequence shown here is derived from an EMBL/GenBank/DDBJ whole genome shotgun (WGS) entry which is preliminary data.</text>
</comment>
<proteinExistence type="predicted"/>
<sequence>MHDVVSILEGYTSDLENIYLHLHRNPELSMQEGDTARFIGAHLEEYGFEVAKIGGGIVGILSNGSGPSVLYRADMDGLPVKEESGLPYASDIMRKNREGNSVPAMHACGHDFHMTAGLGVARFLSEHTNVWSGTYVALFQPGEETAEGAKAMVADGLVEYVLERTEQGRLDVALSQHVLTVPCAGHVGTAAGPVLSTAASVRIVLNGRGSHGSMPHLGVDPVVLASSIVMRLQGIVSREIAPSEFGVVTVGALHSGTAANVIPSSAELLLNVRAYSNETRAQIIAAIERIVKAECEASRAHDPVIEIYDEFPLTNNDPGVEATIREAFVAAFGEHRVEHLDPITASEDFSTIPDAFGSPYCYWGLGGFAEGDEVYPNHNPHFAPTLHPTLETGAAAATVAALAYLGK</sequence>
<dbReference type="RefSeq" id="WP_278059248.1">
    <property type="nucleotide sequence ID" value="NZ_CP121247.1"/>
</dbReference>
<protein>
    <submittedName>
        <fullName evidence="2">Hippurate hydrolase</fullName>
        <ecNumber evidence="2">3.5.1.32</ecNumber>
    </submittedName>
</protein>
<dbReference type="InterPro" id="IPR011650">
    <property type="entry name" value="Peptidase_M20_dimer"/>
</dbReference>
<accession>A0ABT9NCA2</accession>
<name>A0ABT9NCA2_9ACTO</name>
<dbReference type="GO" id="GO:0047980">
    <property type="term" value="F:hippurate hydrolase activity"/>
    <property type="evidence" value="ECO:0007669"/>
    <property type="project" value="UniProtKB-EC"/>
</dbReference>
<dbReference type="NCBIfam" id="TIGR01891">
    <property type="entry name" value="amidohydrolases"/>
    <property type="match status" value="1"/>
</dbReference>
<keyword evidence="2" id="KW-0378">Hydrolase</keyword>
<dbReference type="SUPFAM" id="SSF53187">
    <property type="entry name" value="Zn-dependent exopeptidases"/>
    <property type="match status" value="1"/>
</dbReference>
<dbReference type="EC" id="3.5.1.32" evidence="2"/>
<dbReference type="Gene3D" id="3.30.70.360">
    <property type="match status" value="1"/>
</dbReference>
<dbReference type="Gene3D" id="3.40.630.10">
    <property type="entry name" value="Zn peptidases"/>
    <property type="match status" value="1"/>
</dbReference>
<dbReference type="PANTHER" id="PTHR11014:SF63">
    <property type="entry name" value="METALLOPEPTIDASE, PUTATIVE (AFU_ORTHOLOGUE AFUA_6G09600)-RELATED"/>
    <property type="match status" value="1"/>
</dbReference>
<dbReference type="Pfam" id="PF07687">
    <property type="entry name" value="M20_dimer"/>
    <property type="match status" value="1"/>
</dbReference>
<dbReference type="Proteomes" id="UP001235966">
    <property type="component" value="Unassembled WGS sequence"/>
</dbReference>
<organism evidence="2 3">
    <name type="scientific">Arcanobacterium wilhelmae</name>
    <dbReference type="NCBI Taxonomy" id="1803177"/>
    <lineage>
        <taxon>Bacteria</taxon>
        <taxon>Bacillati</taxon>
        <taxon>Actinomycetota</taxon>
        <taxon>Actinomycetes</taxon>
        <taxon>Actinomycetales</taxon>
        <taxon>Actinomycetaceae</taxon>
        <taxon>Arcanobacterium</taxon>
    </lineage>
</organism>
<dbReference type="InterPro" id="IPR002933">
    <property type="entry name" value="Peptidase_M20"/>
</dbReference>
<gene>
    <name evidence="2" type="ORF">J2S49_001410</name>
</gene>
<dbReference type="EMBL" id="JAUSQW010000001">
    <property type="protein sequence ID" value="MDP9801334.1"/>
    <property type="molecule type" value="Genomic_DNA"/>
</dbReference>
<dbReference type="InterPro" id="IPR036264">
    <property type="entry name" value="Bact_exopeptidase_dim_dom"/>
</dbReference>
<reference evidence="2 3" key="1">
    <citation type="submission" date="2023-07" db="EMBL/GenBank/DDBJ databases">
        <title>Sequencing the genomes of 1000 actinobacteria strains.</title>
        <authorList>
            <person name="Klenk H.-P."/>
        </authorList>
    </citation>
    <scope>NUCLEOTIDE SEQUENCE [LARGE SCALE GENOMIC DNA]</scope>
    <source>
        <strain evidence="2 3">DSM 102162</strain>
    </source>
</reference>
<evidence type="ECO:0000313" key="3">
    <source>
        <dbReference type="Proteomes" id="UP001235966"/>
    </source>
</evidence>
<dbReference type="Pfam" id="PF01546">
    <property type="entry name" value="Peptidase_M20"/>
    <property type="match status" value="1"/>
</dbReference>
<dbReference type="SUPFAM" id="SSF55031">
    <property type="entry name" value="Bacterial exopeptidase dimerisation domain"/>
    <property type="match status" value="1"/>
</dbReference>
<evidence type="ECO:0000313" key="2">
    <source>
        <dbReference type="EMBL" id="MDP9801334.1"/>
    </source>
</evidence>